<keyword evidence="3" id="KW-0597">Phosphoprotein</keyword>
<dbReference type="SUPFAM" id="SSF48350">
    <property type="entry name" value="GTPase activation domain, GAP"/>
    <property type="match status" value="1"/>
</dbReference>
<organism evidence="12 13">
    <name type="scientific">Albula goreensis</name>
    <dbReference type="NCBI Taxonomy" id="1534307"/>
    <lineage>
        <taxon>Eukaryota</taxon>
        <taxon>Metazoa</taxon>
        <taxon>Chordata</taxon>
        <taxon>Craniata</taxon>
        <taxon>Vertebrata</taxon>
        <taxon>Euteleostomi</taxon>
        <taxon>Actinopterygii</taxon>
        <taxon>Neopterygii</taxon>
        <taxon>Teleostei</taxon>
        <taxon>Albuliformes</taxon>
        <taxon>Albulidae</taxon>
        <taxon>Albula</taxon>
    </lineage>
</organism>
<feature type="compositionally biased region" description="Gly residues" evidence="8">
    <location>
        <begin position="481"/>
        <end position="491"/>
    </location>
</feature>
<dbReference type="Gene3D" id="2.20.70.10">
    <property type="match status" value="1"/>
</dbReference>
<dbReference type="CDD" id="cd04389">
    <property type="entry name" value="RhoGAP_KIAA1688"/>
    <property type="match status" value="1"/>
</dbReference>
<sequence length="1114" mass="122585">MTETSSDWVEILEPRSRERMYVNLATGECGWEPPANVEVRQSDGNQWWELFDSNNNRFYYYNSVSQQTVWHRPQNCDIVPLAQLQAMKRSSESELRGPAGKLRTGGPAGAGGDGRRTPLPGSGPVPYVVPPPQELESSGRETPSKGRTDSLDSRKDAGRESAQRWQPAPGSKAAMLVKVNSIGRNQAVGTASALQLLHQKTNSTVNSSGSRSAGGYLYADKTPSKMAAPVDSRQALHLKKADNGNFCLVMPSNGSSPSSSSSGPSYQTPHRAQAGTSRPSSPQYGATPPIYDEPPMESPIYDEPPMEMEVEGPHLLNRPSFTPTHSLQKQCQQGQPPPQQQPKLLQYPPTHLSSKHKRSPSATTEYSPAGRECIKHMINVDPGASKPSPQPPPSPAPSDLPPGPGKASQMQKEVTLEKKQSWRILEANVLKSIEARHSRQNSLASQEYGPAAATVNYQDSGYSTGPSPSLRRKNRRRQLAGGQGQGQGQQGRPGSVGSSGELNALNEKLMAEMRAVVSRSNTMRGSKASLDTEMSENSIPRARSPLDSLKKYAGRSMGGGGSQEDLSASNRSLHRAGNPGDVPLSPLASEGTGRQKRTYEKVDSLEKSVTSQISLSSPEPPRSPSQAGTLESKGQLENGSQGGVTGRGGTLGSHHTGTGSVGGGGGGGGYQFPYATLCKPPPDANMVDWASKNLNMHTQGIFRRRVSIANMLSWNRGSIKKPMLITSDRAIKKEACEMFKLVQAYMGDRQARLDRRHVALLIVTKCWGMQGLRDELYVQLVRQTTDNMSLRSLAAGWELMAISLAFFSPSPKFRRYLEGYIQRHLEPGNDKKSESERDVMQHIMEQQDMKNKKNSKSRKKRKQNNEEEEDEGLPISTYAKYCYRKLQKVAVTGGKKGLRKPTLEEIDHGRNAIVTPSLFGSALEEIMERQCELFPDRKLPWVQVQLSQCVLALGGAQTEGIFRVPGDIDEVNALKLQVDQWKIPENMSDPNVPASLLKLWYRELEEPVIPQSFYRQCISNYEDPEAAISVVQSLPELSRLVLCYFIHFLQVFAQPVNVSKTKMDVNNLAMVMAPNCLRCQSDDPRVIFENTRKEMSFLRMLIVHLDTSFIKGIV</sequence>
<evidence type="ECO:0000259" key="10">
    <source>
        <dbReference type="PROSITE" id="PS50238"/>
    </source>
</evidence>
<protein>
    <recommendedName>
        <fullName evidence="7">Rho GTPase-activating protein 39</fullName>
    </recommendedName>
</protein>
<dbReference type="Gene3D" id="1.10.555.10">
    <property type="entry name" value="Rho GTPase activation protein"/>
    <property type="match status" value="1"/>
</dbReference>
<dbReference type="FunFam" id="1.10.555.10:FF:000011">
    <property type="entry name" value="Rho GTPase-activating protein 39"/>
    <property type="match status" value="1"/>
</dbReference>
<evidence type="ECO:0000256" key="2">
    <source>
        <dbReference type="ARBA" id="ARBA00022468"/>
    </source>
</evidence>
<gene>
    <name evidence="12" type="ORF">AGOR_G00137130</name>
</gene>
<feature type="region of interest" description="Disordered" evidence="8">
    <location>
        <begin position="844"/>
        <end position="871"/>
    </location>
</feature>
<evidence type="ECO:0000256" key="1">
    <source>
        <dbReference type="ARBA" id="ARBA00004123"/>
    </source>
</evidence>
<evidence type="ECO:0000259" key="11">
    <source>
        <dbReference type="PROSITE" id="PS51016"/>
    </source>
</evidence>
<dbReference type="SUPFAM" id="SSF51045">
    <property type="entry name" value="WW domain"/>
    <property type="match status" value="1"/>
</dbReference>
<dbReference type="SMART" id="SM00456">
    <property type="entry name" value="WW"/>
    <property type="match status" value="2"/>
</dbReference>
<dbReference type="GO" id="GO:0007165">
    <property type="term" value="P:signal transduction"/>
    <property type="evidence" value="ECO:0007669"/>
    <property type="project" value="InterPro"/>
</dbReference>
<dbReference type="PANTHER" id="PTHR45876:SF6">
    <property type="entry name" value="RHO GTPASE-ACTIVATING PROTEIN 39-LIKE"/>
    <property type="match status" value="1"/>
</dbReference>
<dbReference type="InterPro" id="IPR000198">
    <property type="entry name" value="RhoGAP_dom"/>
</dbReference>
<dbReference type="GO" id="GO:0005737">
    <property type="term" value="C:cytoplasm"/>
    <property type="evidence" value="ECO:0007669"/>
    <property type="project" value="TreeGrafter"/>
</dbReference>
<feature type="compositionally biased region" description="Basic and acidic residues" evidence="8">
    <location>
        <begin position="137"/>
        <end position="162"/>
    </location>
</feature>
<dbReference type="PROSITE" id="PS50238">
    <property type="entry name" value="RHOGAP"/>
    <property type="match status" value="1"/>
</dbReference>
<accession>A0A8T3DCX2</accession>
<dbReference type="GO" id="GO:0005096">
    <property type="term" value="F:GTPase activator activity"/>
    <property type="evidence" value="ECO:0007669"/>
    <property type="project" value="UniProtKB-KW"/>
</dbReference>
<keyword evidence="2" id="KW-0343">GTPase activation</keyword>
<comment type="subcellular location">
    <subcellularLocation>
        <location evidence="1">Nucleus</location>
    </subcellularLocation>
</comment>
<keyword evidence="5" id="KW-0007">Acetylation</keyword>
<evidence type="ECO:0000256" key="4">
    <source>
        <dbReference type="ARBA" id="ARBA00022737"/>
    </source>
</evidence>
<dbReference type="GO" id="GO:0005634">
    <property type="term" value="C:nucleus"/>
    <property type="evidence" value="ECO:0007669"/>
    <property type="project" value="UniProtKB-SubCell"/>
</dbReference>
<dbReference type="PROSITE" id="PS51016">
    <property type="entry name" value="MYTH4"/>
    <property type="match status" value="1"/>
</dbReference>
<comment type="caution">
    <text evidence="12">The sequence shown here is derived from an EMBL/GenBank/DDBJ whole genome shotgun (WGS) entry which is preliminary data.</text>
</comment>
<dbReference type="PANTHER" id="PTHR45876">
    <property type="entry name" value="FI04035P"/>
    <property type="match status" value="1"/>
</dbReference>
<dbReference type="CDD" id="cd00201">
    <property type="entry name" value="WW"/>
    <property type="match status" value="1"/>
</dbReference>
<keyword evidence="4" id="KW-0677">Repeat</keyword>
<dbReference type="Pfam" id="PF00620">
    <property type="entry name" value="RhoGAP"/>
    <property type="match status" value="1"/>
</dbReference>
<dbReference type="InterPro" id="IPR036020">
    <property type="entry name" value="WW_dom_sf"/>
</dbReference>
<feature type="domain" description="WW" evidence="9">
    <location>
        <begin position="48"/>
        <end position="75"/>
    </location>
</feature>
<evidence type="ECO:0000313" key="13">
    <source>
        <dbReference type="Proteomes" id="UP000829720"/>
    </source>
</evidence>
<evidence type="ECO:0000256" key="7">
    <source>
        <dbReference type="ARBA" id="ARBA00070269"/>
    </source>
</evidence>
<feature type="compositionally biased region" description="Basic and acidic residues" evidence="8">
    <location>
        <begin position="597"/>
        <end position="606"/>
    </location>
</feature>
<dbReference type="OrthoDB" id="437889at2759"/>
<keyword evidence="6" id="KW-0539">Nucleus</keyword>
<dbReference type="Gene3D" id="1.25.40.530">
    <property type="entry name" value="MyTH4 domain"/>
    <property type="match status" value="1"/>
</dbReference>
<dbReference type="AlphaFoldDB" id="A0A8T3DCX2"/>
<evidence type="ECO:0000313" key="12">
    <source>
        <dbReference type="EMBL" id="KAI1892788.1"/>
    </source>
</evidence>
<feature type="compositionally biased region" description="Polar residues" evidence="8">
    <location>
        <begin position="455"/>
        <end position="467"/>
    </location>
</feature>
<feature type="region of interest" description="Disordered" evidence="8">
    <location>
        <begin position="454"/>
        <end position="664"/>
    </location>
</feature>
<reference evidence="12" key="1">
    <citation type="submission" date="2021-01" db="EMBL/GenBank/DDBJ databases">
        <authorList>
            <person name="Zahm M."/>
            <person name="Roques C."/>
            <person name="Cabau C."/>
            <person name="Klopp C."/>
            <person name="Donnadieu C."/>
            <person name="Jouanno E."/>
            <person name="Lampietro C."/>
            <person name="Louis A."/>
            <person name="Herpin A."/>
            <person name="Echchiki A."/>
            <person name="Berthelot C."/>
            <person name="Parey E."/>
            <person name="Roest-Crollius H."/>
            <person name="Braasch I."/>
            <person name="Postlethwait J."/>
            <person name="Bobe J."/>
            <person name="Montfort J."/>
            <person name="Bouchez O."/>
            <person name="Begum T."/>
            <person name="Mejri S."/>
            <person name="Adams A."/>
            <person name="Chen W.-J."/>
            <person name="Guiguen Y."/>
        </authorList>
    </citation>
    <scope>NUCLEOTIDE SEQUENCE</scope>
    <source>
        <tissue evidence="12">Blood</tissue>
    </source>
</reference>
<feature type="compositionally biased region" description="Low complexity" evidence="8">
    <location>
        <begin position="251"/>
        <end position="265"/>
    </location>
</feature>
<feature type="compositionally biased region" description="Basic residues" evidence="8">
    <location>
        <begin position="852"/>
        <end position="862"/>
    </location>
</feature>
<evidence type="ECO:0000259" key="9">
    <source>
        <dbReference type="PROSITE" id="PS50020"/>
    </source>
</evidence>
<name>A0A8T3DCX2_9TELE</name>
<dbReference type="InterPro" id="IPR001202">
    <property type="entry name" value="WW_dom"/>
</dbReference>
<evidence type="ECO:0000256" key="6">
    <source>
        <dbReference type="ARBA" id="ARBA00023242"/>
    </source>
</evidence>
<feature type="domain" description="MyTH4" evidence="11">
    <location>
        <begin position="714"/>
        <end position="871"/>
    </location>
</feature>
<keyword evidence="13" id="KW-1185">Reference proteome</keyword>
<feature type="region of interest" description="Disordered" evidence="8">
    <location>
        <begin position="245"/>
        <end position="421"/>
    </location>
</feature>
<proteinExistence type="predicted"/>
<feature type="domain" description="WW" evidence="9">
    <location>
        <begin position="2"/>
        <end position="36"/>
    </location>
</feature>
<dbReference type="SMART" id="SM00324">
    <property type="entry name" value="RhoGAP"/>
    <property type="match status" value="1"/>
</dbReference>
<feature type="compositionally biased region" description="Pro residues" evidence="8">
    <location>
        <begin position="388"/>
        <end position="404"/>
    </location>
</feature>
<dbReference type="Proteomes" id="UP000829720">
    <property type="component" value="Unassembled WGS sequence"/>
</dbReference>
<feature type="region of interest" description="Disordered" evidence="8">
    <location>
        <begin position="89"/>
        <end position="171"/>
    </location>
</feature>
<dbReference type="SMART" id="SM00139">
    <property type="entry name" value="MyTH4"/>
    <property type="match status" value="1"/>
</dbReference>
<dbReference type="EMBL" id="JAERUA010000012">
    <property type="protein sequence ID" value="KAI1892788.1"/>
    <property type="molecule type" value="Genomic_DNA"/>
</dbReference>
<evidence type="ECO:0000256" key="5">
    <source>
        <dbReference type="ARBA" id="ARBA00022990"/>
    </source>
</evidence>
<dbReference type="InterPro" id="IPR038185">
    <property type="entry name" value="MyTH4_dom_sf"/>
</dbReference>
<dbReference type="InterPro" id="IPR008936">
    <property type="entry name" value="Rho_GTPase_activation_prot"/>
</dbReference>
<feature type="compositionally biased region" description="Polar residues" evidence="8">
    <location>
        <begin position="266"/>
        <end position="284"/>
    </location>
</feature>
<dbReference type="PROSITE" id="PS50020">
    <property type="entry name" value="WW_DOMAIN_2"/>
    <property type="match status" value="2"/>
</dbReference>
<dbReference type="InterPro" id="IPR000857">
    <property type="entry name" value="MyTH4_dom"/>
</dbReference>
<dbReference type="Pfam" id="PF00784">
    <property type="entry name" value="MyTH4"/>
    <property type="match status" value="1"/>
</dbReference>
<dbReference type="GO" id="GO:0005856">
    <property type="term" value="C:cytoskeleton"/>
    <property type="evidence" value="ECO:0007669"/>
    <property type="project" value="InterPro"/>
</dbReference>
<evidence type="ECO:0000256" key="8">
    <source>
        <dbReference type="SAM" id="MobiDB-lite"/>
    </source>
</evidence>
<evidence type="ECO:0000256" key="3">
    <source>
        <dbReference type="ARBA" id="ARBA00022553"/>
    </source>
</evidence>
<dbReference type="FunFam" id="2.20.70.10:FF:000022">
    <property type="entry name" value="Rho GTPase activating protein 39"/>
    <property type="match status" value="1"/>
</dbReference>
<feature type="compositionally biased region" description="Pro residues" evidence="8">
    <location>
        <begin position="121"/>
        <end position="133"/>
    </location>
</feature>
<feature type="domain" description="Rho-GAP" evidence="10">
    <location>
        <begin position="921"/>
        <end position="1109"/>
    </location>
</feature>
<feature type="compositionally biased region" description="Gly residues" evidence="8">
    <location>
        <begin position="640"/>
        <end position="651"/>
    </location>
</feature>